<proteinExistence type="predicted"/>
<name>A0A0C4ECG2_MAGP6</name>
<dbReference type="EMBL" id="GL876975">
    <property type="protein sequence ID" value="KLU90533.1"/>
    <property type="molecule type" value="Genomic_DNA"/>
</dbReference>
<reference evidence="3" key="2">
    <citation type="submission" date="2010-05" db="EMBL/GenBank/DDBJ databases">
        <title>The genome sequence of Magnaporthe poae strain ATCC 64411.</title>
        <authorList>
            <person name="Ma L.-J."/>
            <person name="Dead R."/>
            <person name="Young S."/>
            <person name="Zeng Q."/>
            <person name="Koehrsen M."/>
            <person name="Alvarado L."/>
            <person name="Berlin A."/>
            <person name="Chapman S.B."/>
            <person name="Chen Z."/>
            <person name="Freedman E."/>
            <person name="Gellesch M."/>
            <person name="Goldberg J."/>
            <person name="Griggs A."/>
            <person name="Gujja S."/>
            <person name="Heilman E.R."/>
            <person name="Heiman D."/>
            <person name="Hepburn T."/>
            <person name="Howarth C."/>
            <person name="Jen D."/>
            <person name="Larson L."/>
            <person name="Mehta T."/>
            <person name="Neiman D."/>
            <person name="Pearson M."/>
            <person name="Roberts A."/>
            <person name="Saif S."/>
            <person name="Shea T."/>
            <person name="Shenoy N."/>
            <person name="Sisk P."/>
            <person name="Stolte C."/>
            <person name="Sykes S."/>
            <person name="Walk T."/>
            <person name="White J."/>
            <person name="Yandava C."/>
            <person name="Haas B."/>
            <person name="Nusbaum C."/>
            <person name="Birren B."/>
        </authorList>
    </citation>
    <scope>NUCLEOTIDE SEQUENCE [LARGE SCALE GENOMIC DNA]</scope>
    <source>
        <strain evidence="3">ATCC 64411 / 73-15</strain>
    </source>
</reference>
<dbReference type="EMBL" id="ADBL01002325">
    <property type="status" value="NOT_ANNOTATED_CDS"/>
    <property type="molecule type" value="Genomic_DNA"/>
</dbReference>
<dbReference type="Proteomes" id="UP000011715">
    <property type="component" value="Unassembled WGS sequence"/>
</dbReference>
<reference evidence="2" key="4">
    <citation type="journal article" date="2015" name="G3 (Bethesda)">
        <title>Genome sequences of three phytopathogenic species of the Magnaporthaceae family of fungi.</title>
        <authorList>
            <person name="Okagaki L.H."/>
            <person name="Nunes C.C."/>
            <person name="Sailsbery J."/>
            <person name="Clay B."/>
            <person name="Brown D."/>
            <person name="John T."/>
            <person name="Oh Y."/>
            <person name="Young N."/>
            <person name="Fitzgerald M."/>
            <person name="Haas B.J."/>
            <person name="Zeng Q."/>
            <person name="Young S."/>
            <person name="Adiconis X."/>
            <person name="Fan L."/>
            <person name="Levin J.Z."/>
            <person name="Mitchell T.K."/>
            <person name="Okubara P.A."/>
            <person name="Farman M.L."/>
            <person name="Kohn L.M."/>
            <person name="Birren B."/>
            <person name="Ma L.-J."/>
            <person name="Dean R.A."/>
        </authorList>
    </citation>
    <scope>NUCLEOTIDE SEQUENCE</scope>
    <source>
        <strain evidence="2">ATCC 64411 / 73-15</strain>
    </source>
</reference>
<keyword evidence="3" id="KW-1185">Reference proteome</keyword>
<dbReference type="AlphaFoldDB" id="A0A0C4ECG2"/>
<reference evidence="1" key="3">
    <citation type="submission" date="2011-03" db="EMBL/GenBank/DDBJ databases">
        <title>Annotation of Magnaporthe poae ATCC 64411.</title>
        <authorList>
            <person name="Ma L.-J."/>
            <person name="Dead R."/>
            <person name="Young S.K."/>
            <person name="Zeng Q."/>
            <person name="Gargeya S."/>
            <person name="Fitzgerald M."/>
            <person name="Haas B."/>
            <person name="Abouelleil A."/>
            <person name="Alvarado L."/>
            <person name="Arachchi H.M."/>
            <person name="Berlin A."/>
            <person name="Brown A."/>
            <person name="Chapman S.B."/>
            <person name="Chen Z."/>
            <person name="Dunbar C."/>
            <person name="Freedman E."/>
            <person name="Gearin G."/>
            <person name="Gellesch M."/>
            <person name="Goldberg J."/>
            <person name="Griggs A."/>
            <person name="Gujja S."/>
            <person name="Heiman D."/>
            <person name="Howarth C."/>
            <person name="Larson L."/>
            <person name="Lui A."/>
            <person name="MacDonald P.J.P."/>
            <person name="Mehta T."/>
            <person name="Montmayeur A."/>
            <person name="Murphy C."/>
            <person name="Neiman D."/>
            <person name="Pearson M."/>
            <person name="Priest M."/>
            <person name="Roberts A."/>
            <person name="Saif S."/>
            <person name="Shea T."/>
            <person name="Shenoy N."/>
            <person name="Sisk P."/>
            <person name="Stolte C."/>
            <person name="Sykes S."/>
            <person name="Yandava C."/>
            <person name="Wortman J."/>
            <person name="Nusbaum C."/>
            <person name="Birren B."/>
        </authorList>
    </citation>
    <scope>NUCLEOTIDE SEQUENCE</scope>
    <source>
        <strain evidence="1">ATCC 64411</strain>
    </source>
</reference>
<dbReference type="VEuPathDB" id="FungiDB:MAPG_10386"/>
<evidence type="ECO:0000313" key="1">
    <source>
        <dbReference type="EMBL" id="KLU90533.1"/>
    </source>
</evidence>
<accession>A0A0C4ECG2</accession>
<evidence type="ECO:0000313" key="3">
    <source>
        <dbReference type="Proteomes" id="UP000011715"/>
    </source>
</evidence>
<protein>
    <submittedName>
        <fullName evidence="1 2">Uncharacterized protein</fullName>
    </submittedName>
</protein>
<reference evidence="2" key="5">
    <citation type="submission" date="2015-06" db="UniProtKB">
        <authorList>
            <consortium name="EnsemblFungi"/>
        </authorList>
    </citation>
    <scope>IDENTIFICATION</scope>
    <source>
        <strain evidence="2">ATCC 64411</strain>
    </source>
</reference>
<dbReference type="EnsemblFungi" id="MAPG_10386T0">
    <property type="protein sequence ID" value="MAPG_10386T0"/>
    <property type="gene ID" value="MAPG_10386"/>
</dbReference>
<evidence type="ECO:0000313" key="2">
    <source>
        <dbReference type="EnsemblFungi" id="MAPG_10386T0"/>
    </source>
</evidence>
<gene>
    <name evidence="1" type="ORF">MAPG_10386</name>
</gene>
<reference evidence="1" key="1">
    <citation type="submission" date="2010-05" db="EMBL/GenBank/DDBJ databases">
        <title>The Genome Sequence of Magnaporthe poae strain ATCC 64411.</title>
        <authorList>
            <consortium name="The Broad Institute Genome Sequencing Platform"/>
            <consortium name="Broad Institute Genome Sequencing Center for Infectious Disease"/>
            <person name="Ma L.-J."/>
            <person name="Dead R."/>
            <person name="Young S."/>
            <person name="Zeng Q."/>
            <person name="Koehrsen M."/>
            <person name="Alvarado L."/>
            <person name="Berlin A."/>
            <person name="Chapman S.B."/>
            <person name="Chen Z."/>
            <person name="Freedman E."/>
            <person name="Gellesch M."/>
            <person name="Goldberg J."/>
            <person name="Griggs A."/>
            <person name="Gujja S."/>
            <person name="Heilman E.R."/>
            <person name="Heiman D."/>
            <person name="Hepburn T."/>
            <person name="Howarth C."/>
            <person name="Jen D."/>
            <person name="Larson L."/>
            <person name="Mehta T."/>
            <person name="Neiman D."/>
            <person name="Pearson M."/>
            <person name="Roberts A."/>
            <person name="Saif S."/>
            <person name="Shea T."/>
            <person name="Shenoy N."/>
            <person name="Sisk P."/>
            <person name="Stolte C."/>
            <person name="Sykes S."/>
            <person name="Walk T."/>
            <person name="White J."/>
            <person name="Yandava C."/>
            <person name="Haas B."/>
            <person name="Nusbaum C."/>
            <person name="Birren B."/>
        </authorList>
    </citation>
    <scope>NUCLEOTIDE SEQUENCE</scope>
    <source>
        <strain evidence="1">ATCC 64411</strain>
    </source>
</reference>
<organism evidence="2 3">
    <name type="scientific">Magnaporthiopsis poae (strain ATCC 64411 / 73-15)</name>
    <name type="common">Kentucky bluegrass fungus</name>
    <name type="synonym">Magnaporthe poae</name>
    <dbReference type="NCBI Taxonomy" id="644358"/>
    <lineage>
        <taxon>Eukaryota</taxon>
        <taxon>Fungi</taxon>
        <taxon>Dikarya</taxon>
        <taxon>Ascomycota</taxon>
        <taxon>Pezizomycotina</taxon>
        <taxon>Sordariomycetes</taxon>
        <taxon>Sordariomycetidae</taxon>
        <taxon>Magnaporthales</taxon>
        <taxon>Magnaporthaceae</taxon>
        <taxon>Magnaporthiopsis</taxon>
    </lineage>
</organism>
<sequence>MLRVPFSRTANYDSVHFGCDLSILQLTIFRSSILLENCMMLTRCATPQRPYRYLSPLPRKHRNATLGLALDYVVWEETGKAKQGRLAHAAEKPGNIRGGLLAFFLRRKNYWWGDSEASVVFFAPPPPPPPPPIFTYTQKKLLAGPVPGRRLAACTYSIKIAYLARPPCRRRQRESTGARGEVWPFACSHASPVCTCE</sequence>